<feature type="region of interest" description="Disordered" evidence="1">
    <location>
        <begin position="64"/>
        <end position="97"/>
    </location>
</feature>
<gene>
    <name evidence="3" type="primary">Dsec\GM17542</name>
    <name evidence="3" type="ORF">Dsec_GM17542</name>
</gene>
<dbReference type="STRING" id="7238.B4INF2"/>
<protein>
    <submittedName>
        <fullName evidence="3">GM17542</fullName>
    </submittedName>
</protein>
<dbReference type="AlphaFoldDB" id="B4INF2"/>
<feature type="compositionally biased region" description="Low complexity" evidence="1">
    <location>
        <begin position="76"/>
        <end position="94"/>
    </location>
</feature>
<dbReference type="Proteomes" id="UP000001292">
    <property type="component" value="Unassembled WGS sequence"/>
</dbReference>
<evidence type="ECO:0000259" key="2">
    <source>
        <dbReference type="Pfam" id="PF24485"/>
    </source>
</evidence>
<dbReference type="InterPro" id="IPR056382">
    <property type="entry name" value="DHX34_Znf-C2H2"/>
</dbReference>
<organism evidence="4">
    <name type="scientific">Drosophila sechellia</name>
    <name type="common">Fruit fly</name>
    <dbReference type="NCBI Taxonomy" id="7238"/>
    <lineage>
        <taxon>Eukaryota</taxon>
        <taxon>Metazoa</taxon>
        <taxon>Ecdysozoa</taxon>
        <taxon>Arthropoda</taxon>
        <taxon>Hexapoda</taxon>
        <taxon>Insecta</taxon>
        <taxon>Pterygota</taxon>
        <taxon>Neoptera</taxon>
        <taxon>Endopterygota</taxon>
        <taxon>Diptera</taxon>
        <taxon>Brachycera</taxon>
        <taxon>Muscomorpha</taxon>
        <taxon>Ephydroidea</taxon>
        <taxon>Drosophilidae</taxon>
        <taxon>Drosophila</taxon>
        <taxon>Sophophora</taxon>
    </lineage>
</organism>
<evidence type="ECO:0000256" key="1">
    <source>
        <dbReference type="SAM" id="MobiDB-lite"/>
    </source>
</evidence>
<evidence type="ECO:0000313" key="4">
    <source>
        <dbReference type="Proteomes" id="UP000001292"/>
    </source>
</evidence>
<accession>B4INF2</accession>
<sequence>MKPNEEKGGLNVSEHVVYSCLVEQQWTTAMDATLRAEPWQCTRCDFELKEFDVLEQLVHRPKCKGRKARESRVAKTTSTESSTEAASSSSSHSSGGFYCNSCKRELRLTTIDILRHKKQCRNNK</sequence>
<reference evidence="3 4" key="1">
    <citation type="journal article" date="2007" name="Nature">
        <title>Evolution of genes and genomes on the Drosophila phylogeny.</title>
        <authorList>
            <consortium name="Drosophila 12 Genomes Consortium"/>
            <person name="Clark A.G."/>
            <person name="Eisen M.B."/>
            <person name="Smith D.R."/>
            <person name="Bergman C.M."/>
            <person name="Oliver B."/>
            <person name="Markow T.A."/>
            <person name="Kaufman T.C."/>
            <person name="Kellis M."/>
            <person name="Gelbart W."/>
            <person name="Iyer V.N."/>
            <person name="Pollard D.A."/>
            <person name="Sackton T.B."/>
            <person name="Larracuente A.M."/>
            <person name="Singh N.D."/>
            <person name="Abad J.P."/>
            <person name="Abt D.N."/>
            <person name="Adryan B."/>
            <person name="Aguade M."/>
            <person name="Akashi H."/>
            <person name="Anderson W.W."/>
            <person name="Aquadro C.F."/>
            <person name="Ardell D.H."/>
            <person name="Arguello R."/>
            <person name="Artieri C.G."/>
            <person name="Barbash D.A."/>
            <person name="Barker D."/>
            <person name="Barsanti P."/>
            <person name="Batterham P."/>
            <person name="Batzoglou S."/>
            <person name="Begun D."/>
            <person name="Bhutkar A."/>
            <person name="Blanco E."/>
            <person name="Bosak S.A."/>
            <person name="Bradley R.K."/>
            <person name="Brand A.D."/>
            <person name="Brent M.R."/>
            <person name="Brooks A.N."/>
            <person name="Brown R.H."/>
            <person name="Butlin R.K."/>
            <person name="Caggese C."/>
            <person name="Calvi B.R."/>
            <person name="Bernardo de Carvalho A."/>
            <person name="Caspi A."/>
            <person name="Castrezana S."/>
            <person name="Celniker S.E."/>
            <person name="Chang J.L."/>
            <person name="Chapple C."/>
            <person name="Chatterji S."/>
            <person name="Chinwalla A."/>
            <person name="Civetta A."/>
            <person name="Clifton S.W."/>
            <person name="Comeron J.M."/>
            <person name="Costello J.C."/>
            <person name="Coyne J.A."/>
            <person name="Daub J."/>
            <person name="David R.G."/>
            <person name="Delcher A.L."/>
            <person name="Delehaunty K."/>
            <person name="Do C.B."/>
            <person name="Ebling H."/>
            <person name="Edwards K."/>
            <person name="Eickbush T."/>
            <person name="Evans J.D."/>
            <person name="Filipski A."/>
            <person name="Findeiss S."/>
            <person name="Freyhult E."/>
            <person name="Fulton L."/>
            <person name="Fulton R."/>
            <person name="Garcia A.C."/>
            <person name="Gardiner A."/>
            <person name="Garfield D.A."/>
            <person name="Garvin B.E."/>
            <person name="Gibson G."/>
            <person name="Gilbert D."/>
            <person name="Gnerre S."/>
            <person name="Godfrey J."/>
            <person name="Good R."/>
            <person name="Gotea V."/>
            <person name="Gravely B."/>
            <person name="Greenberg A.J."/>
            <person name="Griffiths-Jones S."/>
            <person name="Gross S."/>
            <person name="Guigo R."/>
            <person name="Gustafson E.A."/>
            <person name="Haerty W."/>
            <person name="Hahn M.W."/>
            <person name="Halligan D.L."/>
            <person name="Halpern A.L."/>
            <person name="Halter G.M."/>
            <person name="Han M.V."/>
            <person name="Heger A."/>
            <person name="Hillier L."/>
            <person name="Hinrichs A.S."/>
            <person name="Holmes I."/>
            <person name="Hoskins R.A."/>
            <person name="Hubisz M.J."/>
            <person name="Hultmark D."/>
            <person name="Huntley M.A."/>
            <person name="Jaffe D.B."/>
            <person name="Jagadeeshan S."/>
            <person name="Jeck W.R."/>
            <person name="Johnson J."/>
            <person name="Jones C.D."/>
            <person name="Jordan W.C."/>
            <person name="Karpen G.H."/>
            <person name="Kataoka E."/>
            <person name="Keightley P.D."/>
            <person name="Kheradpour P."/>
            <person name="Kirkness E.F."/>
            <person name="Koerich L.B."/>
            <person name="Kristiansen K."/>
            <person name="Kudrna D."/>
            <person name="Kulathinal R.J."/>
            <person name="Kumar S."/>
            <person name="Kwok R."/>
            <person name="Lander E."/>
            <person name="Langley C.H."/>
            <person name="Lapoint R."/>
            <person name="Lazzaro B.P."/>
            <person name="Lee S.J."/>
            <person name="Levesque L."/>
            <person name="Li R."/>
            <person name="Lin C.F."/>
            <person name="Lin M.F."/>
            <person name="Lindblad-Toh K."/>
            <person name="Llopart A."/>
            <person name="Long M."/>
            <person name="Low L."/>
            <person name="Lozovsky E."/>
            <person name="Lu J."/>
            <person name="Luo M."/>
            <person name="Machado C.A."/>
            <person name="Makalowski W."/>
            <person name="Marzo M."/>
            <person name="Matsuda M."/>
            <person name="Matzkin L."/>
            <person name="McAllister B."/>
            <person name="McBride C.S."/>
            <person name="McKernan B."/>
            <person name="McKernan K."/>
            <person name="Mendez-Lago M."/>
            <person name="Minx P."/>
            <person name="Mollenhauer M.U."/>
            <person name="Montooth K."/>
            <person name="Mount S.M."/>
            <person name="Mu X."/>
            <person name="Myers E."/>
            <person name="Negre B."/>
            <person name="Newfeld S."/>
            <person name="Nielsen R."/>
            <person name="Noor M.A."/>
            <person name="O'Grady P."/>
            <person name="Pachter L."/>
            <person name="Papaceit M."/>
            <person name="Parisi M.J."/>
            <person name="Parisi M."/>
            <person name="Parts L."/>
            <person name="Pedersen J.S."/>
            <person name="Pesole G."/>
            <person name="Phillippy A.M."/>
            <person name="Ponting C.P."/>
            <person name="Pop M."/>
            <person name="Porcelli D."/>
            <person name="Powell J.R."/>
            <person name="Prohaska S."/>
            <person name="Pruitt K."/>
            <person name="Puig M."/>
            <person name="Quesneville H."/>
            <person name="Ram K.R."/>
            <person name="Rand D."/>
            <person name="Rasmussen M.D."/>
            <person name="Reed L.K."/>
            <person name="Reenan R."/>
            <person name="Reily A."/>
            <person name="Remington K.A."/>
            <person name="Rieger T.T."/>
            <person name="Ritchie M.G."/>
            <person name="Robin C."/>
            <person name="Rogers Y.H."/>
            <person name="Rohde C."/>
            <person name="Rozas J."/>
            <person name="Rubenfield M.J."/>
            <person name="Ruiz A."/>
            <person name="Russo S."/>
            <person name="Salzberg S.L."/>
            <person name="Sanchez-Gracia A."/>
            <person name="Saranga D.J."/>
            <person name="Sato H."/>
            <person name="Schaeffer S.W."/>
            <person name="Schatz M.C."/>
            <person name="Schlenke T."/>
            <person name="Schwartz R."/>
            <person name="Segarra C."/>
            <person name="Singh R.S."/>
            <person name="Sirot L."/>
            <person name="Sirota M."/>
            <person name="Sisneros N.B."/>
            <person name="Smith C.D."/>
            <person name="Smith T.F."/>
            <person name="Spieth J."/>
            <person name="Stage D.E."/>
            <person name="Stark A."/>
            <person name="Stephan W."/>
            <person name="Strausberg R.L."/>
            <person name="Strempel S."/>
            <person name="Sturgill D."/>
            <person name="Sutton G."/>
            <person name="Sutton G.G."/>
            <person name="Tao W."/>
            <person name="Teichmann S."/>
            <person name="Tobari Y.N."/>
            <person name="Tomimura Y."/>
            <person name="Tsolas J.M."/>
            <person name="Valente V.L."/>
            <person name="Venter E."/>
            <person name="Venter J.C."/>
            <person name="Vicario S."/>
            <person name="Vieira F.G."/>
            <person name="Vilella A.J."/>
            <person name="Villasante A."/>
            <person name="Walenz B."/>
            <person name="Wang J."/>
            <person name="Wasserman M."/>
            <person name="Watts T."/>
            <person name="Wilson D."/>
            <person name="Wilson R.K."/>
            <person name="Wing R.A."/>
            <person name="Wolfner M.F."/>
            <person name="Wong A."/>
            <person name="Wong G.K."/>
            <person name="Wu C.I."/>
            <person name="Wu G."/>
            <person name="Yamamoto D."/>
            <person name="Yang H.P."/>
            <person name="Yang S.P."/>
            <person name="Yorke J.A."/>
            <person name="Yoshida K."/>
            <person name="Zdobnov E."/>
            <person name="Zhang P."/>
            <person name="Zhang Y."/>
            <person name="Zimin A.V."/>
            <person name="Baldwin J."/>
            <person name="Abdouelleil A."/>
            <person name="Abdulkadir J."/>
            <person name="Abebe A."/>
            <person name="Abera B."/>
            <person name="Abreu J."/>
            <person name="Acer S.C."/>
            <person name="Aftuck L."/>
            <person name="Alexander A."/>
            <person name="An P."/>
            <person name="Anderson E."/>
            <person name="Anderson S."/>
            <person name="Arachi H."/>
            <person name="Azer M."/>
            <person name="Bachantsang P."/>
            <person name="Barry A."/>
            <person name="Bayul T."/>
            <person name="Berlin A."/>
            <person name="Bessette D."/>
            <person name="Bloom T."/>
            <person name="Blye J."/>
            <person name="Boguslavskiy L."/>
            <person name="Bonnet C."/>
            <person name="Boukhgalter B."/>
            <person name="Bourzgui I."/>
            <person name="Brown A."/>
            <person name="Cahill P."/>
            <person name="Channer S."/>
            <person name="Cheshatsang Y."/>
            <person name="Chuda L."/>
            <person name="Citroen M."/>
            <person name="Collymore A."/>
            <person name="Cooke P."/>
            <person name="Costello M."/>
            <person name="D'Aco K."/>
            <person name="Daza R."/>
            <person name="De Haan G."/>
            <person name="DeGray S."/>
            <person name="DeMaso C."/>
            <person name="Dhargay N."/>
            <person name="Dooley K."/>
            <person name="Dooley E."/>
            <person name="Doricent M."/>
            <person name="Dorje P."/>
            <person name="Dorjee K."/>
            <person name="Dupes A."/>
            <person name="Elong R."/>
            <person name="Falk J."/>
            <person name="Farina A."/>
            <person name="Faro S."/>
            <person name="Ferguson D."/>
            <person name="Fisher S."/>
            <person name="Foley C.D."/>
            <person name="Franke A."/>
            <person name="Friedrich D."/>
            <person name="Gadbois L."/>
            <person name="Gearin G."/>
            <person name="Gearin C.R."/>
            <person name="Giannoukos G."/>
            <person name="Goode T."/>
            <person name="Graham J."/>
            <person name="Grandbois E."/>
            <person name="Grewal S."/>
            <person name="Gyaltsen K."/>
            <person name="Hafez N."/>
            <person name="Hagos B."/>
            <person name="Hall J."/>
            <person name="Henson C."/>
            <person name="Hollinger A."/>
            <person name="Honan T."/>
            <person name="Huard M.D."/>
            <person name="Hughes L."/>
            <person name="Hurhula B."/>
            <person name="Husby M.E."/>
            <person name="Kamat A."/>
            <person name="Kanga B."/>
            <person name="Kashin S."/>
            <person name="Khazanovich D."/>
            <person name="Kisner P."/>
            <person name="Lance K."/>
            <person name="Lara M."/>
            <person name="Lee W."/>
            <person name="Lennon N."/>
            <person name="Letendre F."/>
            <person name="LeVine R."/>
            <person name="Lipovsky A."/>
            <person name="Liu X."/>
            <person name="Liu J."/>
            <person name="Liu S."/>
            <person name="Lokyitsang T."/>
            <person name="Lokyitsang Y."/>
            <person name="Lubonja R."/>
            <person name="Lui A."/>
            <person name="MacDonald P."/>
            <person name="Magnisalis V."/>
            <person name="Maru K."/>
            <person name="Matthews C."/>
            <person name="McCusker W."/>
            <person name="McDonough S."/>
            <person name="Mehta T."/>
            <person name="Meldrim J."/>
            <person name="Meneus L."/>
            <person name="Mihai O."/>
            <person name="Mihalev A."/>
            <person name="Mihova T."/>
            <person name="Mittelman R."/>
            <person name="Mlenga V."/>
            <person name="Montmayeur A."/>
            <person name="Mulrain L."/>
            <person name="Navidi A."/>
            <person name="Naylor J."/>
            <person name="Negash T."/>
            <person name="Nguyen T."/>
            <person name="Nguyen N."/>
            <person name="Nicol R."/>
            <person name="Norbu C."/>
            <person name="Norbu N."/>
            <person name="Novod N."/>
            <person name="O'Neill B."/>
            <person name="Osman S."/>
            <person name="Markiewicz E."/>
            <person name="Oyono O.L."/>
            <person name="Patti C."/>
            <person name="Phunkhang P."/>
            <person name="Pierre F."/>
            <person name="Priest M."/>
            <person name="Raghuraman S."/>
            <person name="Rege F."/>
            <person name="Reyes R."/>
            <person name="Rise C."/>
            <person name="Rogov P."/>
            <person name="Ross K."/>
            <person name="Ryan E."/>
            <person name="Settipalli S."/>
            <person name="Shea T."/>
            <person name="Sherpa N."/>
            <person name="Shi L."/>
            <person name="Shih D."/>
            <person name="Sparrow T."/>
            <person name="Spaulding J."/>
            <person name="Stalker J."/>
            <person name="Stange-Thomann N."/>
            <person name="Stavropoulos S."/>
            <person name="Stone C."/>
            <person name="Strader C."/>
            <person name="Tesfaye S."/>
            <person name="Thomson T."/>
            <person name="Thoulutsang Y."/>
            <person name="Thoulutsang D."/>
            <person name="Topham K."/>
            <person name="Topping I."/>
            <person name="Tsamla T."/>
            <person name="Vassiliev H."/>
            <person name="Vo A."/>
            <person name="Wangchuk T."/>
            <person name="Wangdi T."/>
            <person name="Weiand M."/>
            <person name="Wilkinson J."/>
            <person name="Wilson A."/>
            <person name="Yadav S."/>
            <person name="Young G."/>
            <person name="Yu Q."/>
            <person name="Zembek L."/>
            <person name="Zhong D."/>
            <person name="Zimmer A."/>
            <person name="Zwirko Z."/>
            <person name="Jaffe D.B."/>
            <person name="Alvarez P."/>
            <person name="Brockman W."/>
            <person name="Butler J."/>
            <person name="Chin C."/>
            <person name="Gnerre S."/>
            <person name="Grabherr M."/>
            <person name="Kleber M."/>
            <person name="Mauceli E."/>
            <person name="MacCallum I."/>
        </authorList>
    </citation>
    <scope>NUCLEOTIDE SEQUENCE [LARGE SCALE GENOMIC DNA]</scope>
    <source>
        <strain evidence="4">Rob3c / Tucson 14021-0248.25</strain>
    </source>
</reference>
<keyword evidence="4" id="KW-1185">Reference proteome</keyword>
<dbReference type="HOGENOM" id="CLU_2006285_0_0_1"/>
<name>B4INF2_DROSE</name>
<feature type="domain" description="DHX34-like C2H2-type zinc finger" evidence="2">
    <location>
        <begin position="97"/>
        <end position="120"/>
    </location>
</feature>
<proteinExistence type="predicted"/>
<dbReference type="EMBL" id="CH482164">
    <property type="protein sequence ID" value="EDW49323.1"/>
    <property type="molecule type" value="Genomic_DNA"/>
</dbReference>
<dbReference type="Pfam" id="PF24485">
    <property type="entry name" value="zf-C2H2_DHX34"/>
    <property type="match status" value="1"/>
</dbReference>
<evidence type="ECO:0000313" key="3">
    <source>
        <dbReference type="EMBL" id="EDW49323.1"/>
    </source>
</evidence>